<dbReference type="AlphaFoldDB" id="A0A3D9YX19"/>
<evidence type="ECO:0000313" key="12">
    <source>
        <dbReference type="EMBL" id="REF86113.1"/>
    </source>
</evidence>
<dbReference type="InterPro" id="IPR037925">
    <property type="entry name" value="FlgE/F/G-like"/>
</dbReference>
<dbReference type="InterPro" id="IPR001444">
    <property type="entry name" value="Flag_bb_rod_N"/>
</dbReference>
<comment type="subcellular location">
    <subcellularLocation>
        <location evidence="1 8">Bacterial flagellum basal body</location>
    </subcellularLocation>
</comment>
<gene>
    <name evidence="12" type="ORF">DES32_2158</name>
</gene>
<organism evidence="12 13">
    <name type="scientific">Methylovirgula ligni</name>
    <dbReference type="NCBI Taxonomy" id="569860"/>
    <lineage>
        <taxon>Bacteria</taxon>
        <taxon>Pseudomonadati</taxon>
        <taxon>Pseudomonadota</taxon>
        <taxon>Alphaproteobacteria</taxon>
        <taxon>Hyphomicrobiales</taxon>
        <taxon>Beijerinckiaceae</taxon>
        <taxon>Methylovirgula</taxon>
    </lineage>
</organism>
<keyword evidence="12" id="KW-0282">Flagellum</keyword>
<dbReference type="InterPro" id="IPR012834">
    <property type="entry name" value="FlgG_G_neg"/>
</dbReference>
<evidence type="ECO:0000256" key="1">
    <source>
        <dbReference type="ARBA" id="ARBA00004117"/>
    </source>
</evidence>
<dbReference type="PROSITE" id="PS00588">
    <property type="entry name" value="FLAGELLA_BB_ROD"/>
    <property type="match status" value="1"/>
</dbReference>
<evidence type="ECO:0000256" key="7">
    <source>
        <dbReference type="NCBIfam" id="TIGR02488"/>
    </source>
</evidence>
<dbReference type="EMBL" id="QUMO01000003">
    <property type="protein sequence ID" value="REF86113.1"/>
    <property type="molecule type" value="Genomic_DNA"/>
</dbReference>
<feature type="domain" description="Flagellar basal body rod protein N-terminal" evidence="9">
    <location>
        <begin position="7"/>
        <end position="36"/>
    </location>
</feature>
<dbReference type="Pfam" id="PF22692">
    <property type="entry name" value="LlgE_F_G_D1"/>
    <property type="match status" value="1"/>
</dbReference>
<dbReference type="InterPro" id="IPR053967">
    <property type="entry name" value="LlgE_F_G-like_D1"/>
</dbReference>
<keyword evidence="12" id="KW-0966">Cell projection</keyword>
<proteinExistence type="inferred from homology"/>
<dbReference type="PANTHER" id="PTHR30435">
    <property type="entry name" value="FLAGELLAR PROTEIN"/>
    <property type="match status" value="1"/>
</dbReference>
<dbReference type="Proteomes" id="UP000256900">
    <property type="component" value="Unassembled WGS sequence"/>
</dbReference>
<evidence type="ECO:0000313" key="13">
    <source>
        <dbReference type="Proteomes" id="UP000256900"/>
    </source>
</evidence>
<dbReference type="GO" id="GO:0009426">
    <property type="term" value="C:bacterial-type flagellum basal body, distal rod"/>
    <property type="evidence" value="ECO:0007669"/>
    <property type="project" value="UniProtKB-UniRule"/>
</dbReference>
<dbReference type="RefSeq" id="WP_115836690.1">
    <property type="nucleotide sequence ID" value="NZ_CP025086.1"/>
</dbReference>
<evidence type="ECO:0000256" key="6">
    <source>
        <dbReference type="ARBA" id="ARBA00032912"/>
    </source>
</evidence>
<evidence type="ECO:0000256" key="2">
    <source>
        <dbReference type="ARBA" id="ARBA00009677"/>
    </source>
</evidence>
<dbReference type="InterPro" id="IPR010930">
    <property type="entry name" value="Flg_bb/hook_C_dom"/>
</dbReference>
<evidence type="ECO:0000256" key="3">
    <source>
        <dbReference type="ARBA" id="ARBA00017948"/>
    </source>
</evidence>
<dbReference type="Pfam" id="PF00460">
    <property type="entry name" value="Flg_bb_rod"/>
    <property type="match status" value="1"/>
</dbReference>
<evidence type="ECO:0000259" key="9">
    <source>
        <dbReference type="Pfam" id="PF00460"/>
    </source>
</evidence>
<evidence type="ECO:0000256" key="4">
    <source>
        <dbReference type="ARBA" id="ARBA00023143"/>
    </source>
</evidence>
<dbReference type="NCBIfam" id="TIGR03506">
    <property type="entry name" value="FlgEFG_subfam"/>
    <property type="match status" value="2"/>
</dbReference>
<sequence length="264" mass="27447">MSSTVLSIAATGMAAQSLNVEVIANNIANINTVGFRGSRAEFTDLIYQPERLPGVSSRGQDSAVPEGAMVGLGVRTAAVRNLQIQGTMNSTGNPLDLAISGRGWFQVTAPDGTLLYTRAGDFSTNQNGQIVTQDGYIVSPAMVVPTNALSVNINQTGVVSVTLSGQTQPQQIGQLSVANFANEGGLLPVGNNNFEQTGASGQAVAGIPGDPGFGTINQGFLEASNVDPVKEITNLISAQRAYEMNSKVVQAADQMEQTLTKNMG</sequence>
<keyword evidence="12" id="KW-0969">Cilium</keyword>
<dbReference type="InterPro" id="IPR020013">
    <property type="entry name" value="Flagellar_FlgE/F/G"/>
</dbReference>
<name>A0A3D9YX19_9HYPH</name>
<dbReference type="PANTHER" id="PTHR30435:SF19">
    <property type="entry name" value="FLAGELLAR BASAL-BODY ROD PROTEIN FLGG"/>
    <property type="match status" value="1"/>
</dbReference>
<dbReference type="InterPro" id="IPR019776">
    <property type="entry name" value="Flagellar_basal_body_rod_CS"/>
</dbReference>
<accession>A0A3D9YX19</accession>
<comment type="caution">
    <text evidence="12">The sequence shown here is derived from an EMBL/GenBank/DDBJ whole genome shotgun (WGS) entry which is preliminary data.</text>
</comment>
<evidence type="ECO:0000256" key="5">
    <source>
        <dbReference type="ARBA" id="ARBA00025933"/>
    </source>
</evidence>
<keyword evidence="4 8" id="KW-0975">Bacterial flagellum</keyword>
<reference evidence="12 13" key="1">
    <citation type="submission" date="2018-08" db="EMBL/GenBank/DDBJ databases">
        <title>Genomic Encyclopedia of Type Strains, Phase IV (KMG-IV): sequencing the most valuable type-strain genomes for metagenomic binning, comparative biology and taxonomic classification.</title>
        <authorList>
            <person name="Goeker M."/>
        </authorList>
    </citation>
    <scope>NUCLEOTIDE SEQUENCE [LARGE SCALE GENOMIC DNA]</scope>
    <source>
        <strain evidence="12 13">BW863</strain>
    </source>
</reference>
<evidence type="ECO:0000259" key="10">
    <source>
        <dbReference type="Pfam" id="PF06429"/>
    </source>
</evidence>
<evidence type="ECO:0000256" key="8">
    <source>
        <dbReference type="RuleBase" id="RU362116"/>
    </source>
</evidence>
<feature type="domain" description="Flagellar hook protein FlgE/F/G-like D1" evidence="11">
    <location>
        <begin position="98"/>
        <end position="161"/>
    </location>
</feature>
<evidence type="ECO:0000259" key="11">
    <source>
        <dbReference type="Pfam" id="PF22692"/>
    </source>
</evidence>
<comment type="subunit">
    <text evidence="5 8">The basal body constitutes a major portion of the flagellar organelle and consists of four rings (L,P,S, and M) mounted on a central rod. The rod consists of about 26 subunits of FlgG in the distal portion, and FlgB, FlgC and FlgF are thought to build up the proximal portion of the rod with about 6 subunits each.</text>
</comment>
<comment type="similarity">
    <text evidence="2 8">Belongs to the flagella basal body rod proteins family.</text>
</comment>
<dbReference type="NCBIfam" id="TIGR02488">
    <property type="entry name" value="flgG_G_neg"/>
    <property type="match status" value="1"/>
</dbReference>
<dbReference type="Pfam" id="PF06429">
    <property type="entry name" value="Flg_bbr_C"/>
    <property type="match status" value="1"/>
</dbReference>
<protein>
    <recommendedName>
        <fullName evidence="3 7">Flagellar basal-body rod protein FlgG</fullName>
    </recommendedName>
    <alternativeName>
        <fullName evidence="6 8">Distal rod protein</fullName>
    </alternativeName>
</protein>
<feature type="domain" description="Flagellar basal-body/hook protein C-terminal" evidence="10">
    <location>
        <begin position="218"/>
        <end position="260"/>
    </location>
</feature>
<keyword evidence="13" id="KW-1185">Reference proteome</keyword>
<dbReference type="OrthoDB" id="9804559at2"/>
<dbReference type="GO" id="GO:0071978">
    <property type="term" value="P:bacterial-type flagellum-dependent swarming motility"/>
    <property type="evidence" value="ECO:0007669"/>
    <property type="project" value="TreeGrafter"/>
</dbReference>
<dbReference type="SUPFAM" id="SSF117143">
    <property type="entry name" value="Flagellar hook protein flgE"/>
    <property type="match status" value="1"/>
</dbReference>